<dbReference type="AlphaFoldDB" id="A0A7Y0EF62"/>
<reference evidence="3 4" key="1">
    <citation type="submission" date="2020-04" db="EMBL/GenBank/DDBJ databases">
        <authorList>
            <person name="Doyle D.A."/>
        </authorList>
    </citation>
    <scope>NUCLEOTIDE SEQUENCE [LARGE SCALE GENOMIC DNA]</scope>
    <source>
        <strain evidence="3 4">P21</strain>
    </source>
</reference>
<evidence type="ECO:0000313" key="3">
    <source>
        <dbReference type="EMBL" id="NMM62349.1"/>
    </source>
</evidence>
<feature type="domain" description="DUF4179" evidence="2">
    <location>
        <begin position="40"/>
        <end position="137"/>
    </location>
</feature>
<keyword evidence="4" id="KW-1185">Reference proteome</keyword>
<dbReference type="Proteomes" id="UP000537131">
    <property type="component" value="Unassembled WGS sequence"/>
</dbReference>
<dbReference type="RefSeq" id="WP_169296953.1">
    <property type="nucleotide sequence ID" value="NZ_JABBNI010000012.1"/>
</dbReference>
<dbReference type="EMBL" id="JABBNI010000012">
    <property type="protein sequence ID" value="NMM62349.1"/>
    <property type="molecule type" value="Genomic_DNA"/>
</dbReference>
<gene>
    <name evidence="3" type="ORF">HBE96_06535</name>
</gene>
<proteinExistence type="predicted"/>
<comment type="caution">
    <text evidence="3">The sequence shown here is derived from an EMBL/GenBank/DDBJ whole genome shotgun (WGS) entry which is preliminary data.</text>
</comment>
<evidence type="ECO:0000256" key="1">
    <source>
        <dbReference type="SAM" id="Phobius"/>
    </source>
</evidence>
<sequence length="446" mass="51174">MKNEFDLKLKEYLNKNENIEVPGKISRGVDEVLMNLNNRKKKNNIKKVIAAAVVIIISTLGIRSAFPALAEEIPVINKIIGKNSIFNRDYKQFNHFDNLKNIQNNSTNIEQTIKDNNISVTLKEIAYDGAALYIIYEEKGIEVSEKDCFNEKQTLSIDGKTFEAGAIMPEKINNDTVRVTEIYPIVGEKNIPDKFNVEINFTQIHGRNGNWNFNLRIDKDQLAKNLNIKEINKNITVGWDRAKILSLTQSSAYVRLNVEHTHYKPDKYYFSILDDEGNELQDVDMGGITKKGMNKIVTSFFKADKEQKISKIRVIERKMGYFSPNKIKHRSYLKLNDTVPKTISIGSNKEVKVTKIQEKDNYYEVILQTKVLSIQQYGVFSGGISLYNEEKNENDREAYSTIKLDELGNNNYKVSVLKKDVKNGKSVLVFGNYDETIRELTEINLK</sequence>
<dbReference type="InterPro" id="IPR025436">
    <property type="entry name" value="DUF4179"/>
</dbReference>
<organism evidence="3 4">
    <name type="scientific">Clostridium muellerianum</name>
    <dbReference type="NCBI Taxonomy" id="2716538"/>
    <lineage>
        <taxon>Bacteria</taxon>
        <taxon>Bacillati</taxon>
        <taxon>Bacillota</taxon>
        <taxon>Clostridia</taxon>
        <taxon>Eubacteriales</taxon>
        <taxon>Clostridiaceae</taxon>
        <taxon>Clostridium</taxon>
    </lineage>
</organism>
<keyword evidence="1" id="KW-0812">Transmembrane</keyword>
<dbReference type="Gene3D" id="2.60.40.1630">
    <property type="entry name" value="bacillus anthracis domain"/>
    <property type="match status" value="1"/>
</dbReference>
<protein>
    <submittedName>
        <fullName evidence="3">DUF4179 domain-containing protein</fullName>
    </submittedName>
</protein>
<reference evidence="3 4" key="2">
    <citation type="submission" date="2020-06" db="EMBL/GenBank/DDBJ databases">
        <title>Complete Genome Sequence of Clostridium muelleri sp. nov. P21T, an Acid-Alcohol Producing Acetogen Isolated from Old Hay.</title>
        <authorList>
            <person name="Duncan K.E."/>
            <person name="Tanner R.S."/>
        </authorList>
    </citation>
    <scope>NUCLEOTIDE SEQUENCE [LARGE SCALE GENOMIC DNA]</scope>
    <source>
        <strain evidence="3 4">P21</strain>
    </source>
</reference>
<name>A0A7Y0EF62_9CLOT</name>
<dbReference type="Pfam" id="PF13786">
    <property type="entry name" value="DUF4179"/>
    <property type="match status" value="1"/>
</dbReference>
<feature type="transmembrane region" description="Helical" evidence="1">
    <location>
        <begin position="48"/>
        <end position="70"/>
    </location>
</feature>
<keyword evidence="1" id="KW-1133">Transmembrane helix</keyword>
<accession>A0A7Y0EF62</accession>
<keyword evidence="1" id="KW-0472">Membrane</keyword>
<evidence type="ECO:0000313" key="4">
    <source>
        <dbReference type="Proteomes" id="UP000537131"/>
    </source>
</evidence>
<evidence type="ECO:0000259" key="2">
    <source>
        <dbReference type="Pfam" id="PF13786"/>
    </source>
</evidence>